<evidence type="ECO:0000259" key="1">
    <source>
        <dbReference type="Pfam" id="PF00535"/>
    </source>
</evidence>
<dbReference type="InterPro" id="IPR001173">
    <property type="entry name" value="Glyco_trans_2-like"/>
</dbReference>
<gene>
    <name evidence="2" type="ORF">IAD06_00240</name>
</gene>
<dbReference type="Pfam" id="PF00535">
    <property type="entry name" value="Glycos_transf_2"/>
    <property type="match status" value="1"/>
</dbReference>
<feature type="domain" description="Glycosyltransferase 2-like" evidence="1">
    <location>
        <begin position="7"/>
        <end position="159"/>
    </location>
</feature>
<name>A0A9D1GDW4_9BACT</name>
<dbReference type="PANTHER" id="PTHR22916:SF3">
    <property type="entry name" value="UDP-GLCNAC:BETAGAL BETA-1,3-N-ACETYLGLUCOSAMINYLTRANSFERASE-LIKE PROTEIN 1"/>
    <property type="match status" value="1"/>
</dbReference>
<dbReference type="EMBL" id="DVKT01000001">
    <property type="protein sequence ID" value="HIT38459.1"/>
    <property type="molecule type" value="Genomic_DNA"/>
</dbReference>
<dbReference type="Proteomes" id="UP000886722">
    <property type="component" value="Unassembled WGS sequence"/>
</dbReference>
<protein>
    <submittedName>
        <fullName evidence="2">Glycosyltransferase</fullName>
    </submittedName>
</protein>
<dbReference type="CDD" id="cd06433">
    <property type="entry name" value="GT_2_WfgS_like"/>
    <property type="match status" value="1"/>
</dbReference>
<accession>A0A9D1GDW4</accession>
<reference evidence="2" key="2">
    <citation type="journal article" date="2021" name="PeerJ">
        <title>Extensive microbial diversity within the chicken gut microbiome revealed by metagenomics and culture.</title>
        <authorList>
            <person name="Gilroy R."/>
            <person name="Ravi A."/>
            <person name="Getino M."/>
            <person name="Pursley I."/>
            <person name="Horton D.L."/>
            <person name="Alikhan N.F."/>
            <person name="Baker D."/>
            <person name="Gharbi K."/>
            <person name="Hall N."/>
            <person name="Watson M."/>
            <person name="Adriaenssens E.M."/>
            <person name="Foster-Nyarko E."/>
            <person name="Jarju S."/>
            <person name="Secka A."/>
            <person name="Antonio M."/>
            <person name="Oren A."/>
            <person name="Chaudhuri R.R."/>
            <person name="La Ragione R."/>
            <person name="Hildebrand F."/>
            <person name="Pallen M.J."/>
        </authorList>
    </citation>
    <scope>NUCLEOTIDE SEQUENCE</scope>
    <source>
        <strain evidence="2">21143</strain>
    </source>
</reference>
<comment type="caution">
    <text evidence="2">The sequence shown here is derived from an EMBL/GenBank/DDBJ whole genome shotgun (WGS) entry which is preliminary data.</text>
</comment>
<dbReference type="Gene3D" id="3.90.550.10">
    <property type="entry name" value="Spore Coat Polysaccharide Biosynthesis Protein SpsA, Chain A"/>
    <property type="match status" value="1"/>
</dbReference>
<reference evidence="2" key="1">
    <citation type="submission" date="2020-10" db="EMBL/GenBank/DDBJ databases">
        <authorList>
            <person name="Gilroy R."/>
        </authorList>
    </citation>
    <scope>NUCLEOTIDE SEQUENCE</scope>
    <source>
        <strain evidence="2">21143</strain>
    </source>
</reference>
<sequence>MKTPLFSIITITFNAESTLEPTLCSVATQQENDYEYLIVDGASKDGTVALARQYDCVTRIISEPDRGLYDAMNKGIKAATGEYLVFLNAGDSLYAPDTLKKLHDFIGENRPDILYGETAIVDSDRRFIAMRRLKTPEKLSWKSFRMGMLVCHQAFIVRRELAPLYDLSYRFSADFDWCIRCMKKARTIANTHLTLINYLNEGVTTRNHKASLKERYRIMVKYYGFISVSLLHLWFAARYYTTRLLGKQV</sequence>
<evidence type="ECO:0000313" key="3">
    <source>
        <dbReference type="Proteomes" id="UP000886722"/>
    </source>
</evidence>
<dbReference type="AlphaFoldDB" id="A0A9D1GDW4"/>
<dbReference type="SUPFAM" id="SSF53448">
    <property type="entry name" value="Nucleotide-diphospho-sugar transferases"/>
    <property type="match status" value="1"/>
</dbReference>
<proteinExistence type="predicted"/>
<dbReference type="PANTHER" id="PTHR22916">
    <property type="entry name" value="GLYCOSYLTRANSFERASE"/>
    <property type="match status" value="1"/>
</dbReference>
<dbReference type="GO" id="GO:0016758">
    <property type="term" value="F:hexosyltransferase activity"/>
    <property type="evidence" value="ECO:0007669"/>
    <property type="project" value="UniProtKB-ARBA"/>
</dbReference>
<organism evidence="2 3">
    <name type="scientific">Candidatus Caccoplasma intestinavium</name>
    <dbReference type="NCBI Taxonomy" id="2840716"/>
    <lineage>
        <taxon>Bacteria</taxon>
        <taxon>Pseudomonadati</taxon>
        <taxon>Bacteroidota</taxon>
        <taxon>Bacteroidia</taxon>
        <taxon>Bacteroidales</taxon>
        <taxon>Bacteroidaceae</taxon>
        <taxon>Bacteroidaceae incertae sedis</taxon>
        <taxon>Candidatus Caccoplasma</taxon>
    </lineage>
</organism>
<evidence type="ECO:0000313" key="2">
    <source>
        <dbReference type="EMBL" id="HIT38459.1"/>
    </source>
</evidence>
<dbReference type="InterPro" id="IPR029044">
    <property type="entry name" value="Nucleotide-diphossugar_trans"/>
</dbReference>